<proteinExistence type="predicted"/>
<sequence>MRADLIGTPVRVTNAEPALCGDIEFSKVRYLLSINGIDSQYRYSLWKNLLAIYDLNLQR</sequence>
<protein>
    <submittedName>
        <fullName evidence="1">Uncharacterized protein</fullName>
    </submittedName>
</protein>
<evidence type="ECO:0000313" key="1">
    <source>
        <dbReference type="EMBL" id="AWK13811.1"/>
    </source>
</evidence>
<dbReference type="Proteomes" id="UP000261875">
    <property type="component" value="Chromosome"/>
</dbReference>
<gene>
    <name evidence="1" type="ORF">CCS41_03910</name>
</gene>
<organism evidence="1 2">
    <name type="scientific">Candidatus Fukatsuia symbiotica</name>
    <dbReference type="NCBI Taxonomy" id="1878942"/>
    <lineage>
        <taxon>Bacteria</taxon>
        <taxon>Pseudomonadati</taxon>
        <taxon>Pseudomonadota</taxon>
        <taxon>Gammaproteobacteria</taxon>
        <taxon>Enterobacterales</taxon>
        <taxon>Yersiniaceae</taxon>
        <taxon>Candidatus Fukatsuia</taxon>
    </lineage>
</organism>
<dbReference type="AlphaFoldDB" id="A0A2U8I3W2"/>
<reference evidence="1 2" key="1">
    <citation type="submission" date="2017-05" db="EMBL/GenBank/DDBJ databases">
        <title>Genome sequence of Candidatus Fukatsuia symbiotica and Candidatus Hamiltonella defensa from Acyrthosiphon pisum strain 5D.</title>
        <authorList>
            <person name="Patel V.A."/>
            <person name="Chevignon G."/>
            <person name="Russell J.A."/>
            <person name="Oliver K.M."/>
        </authorList>
    </citation>
    <scope>NUCLEOTIDE SEQUENCE [LARGE SCALE GENOMIC DNA]</scope>
    <source>
        <strain evidence="1 2">5D</strain>
    </source>
</reference>
<dbReference type="EMBL" id="CP021659">
    <property type="protein sequence ID" value="AWK13811.1"/>
    <property type="molecule type" value="Genomic_DNA"/>
</dbReference>
<accession>A0A2U8I3W2</accession>
<dbReference type="KEGG" id="fsm:CCS41_03910"/>
<name>A0A2U8I3W2_9GAMM</name>
<keyword evidence="2" id="KW-1185">Reference proteome</keyword>
<evidence type="ECO:0000313" key="2">
    <source>
        <dbReference type="Proteomes" id="UP000261875"/>
    </source>
</evidence>